<dbReference type="PRINTS" id="PR00111">
    <property type="entry name" value="ABHYDROLASE"/>
</dbReference>
<keyword evidence="2" id="KW-0378">Hydrolase</keyword>
<dbReference type="InterPro" id="IPR000073">
    <property type="entry name" value="AB_hydrolase_1"/>
</dbReference>
<dbReference type="AlphaFoldDB" id="A0A848KBI1"/>
<dbReference type="Gene3D" id="3.40.50.1820">
    <property type="entry name" value="alpha/beta hydrolase"/>
    <property type="match status" value="1"/>
</dbReference>
<dbReference type="InterPro" id="IPR029058">
    <property type="entry name" value="AB_hydrolase_fold"/>
</dbReference>
<dbReference type="InterPro" id="IPR000639">
    <property type="entry name" value="Epox_hydrolase-like"/>
</dbReference>
<evidence type="ECO:0000313" key="2">
    <source>
        <dbReference type="EMBL" id="NMN95669.1"/>
    </source>
</evidence>
<reference evidence="2 3" key="1">
    <citation type="submission" date="2019-05" db="EMBL/GenBank/DDBJ databases">
        <authorList>
            <person name="Lee S.D."/>
        </authorList>
    </citation>
    <scope>NUCLEOTIDE SEQUENCE [LARGE SCALE GENOMIC DNA]</scope>
    <source>
        <strain evidence="2 3">YC2-7</strain>
    </source>
</reference>
<feature type="domain" description="AB hydrolase-1" evidence="1">
    <location>
        <begin position="31"/>
        <end position="223"/>
    </location>
</feature>
<gene>
    <name evidence="2" type="ORF">FGL95_11550</name>
</gene>
<dbReference type="EMBL" id="VCQU01000003">
    <property type="protein sequence ID" value="NMN95669.1"/>
    <property type="molecule type" value="Genomic_DNA"/>
</dbReference>
<dbReference type="PANTHER" id="PTHR46438">
    <property type="entry name" value="ALPHA/BETA-HYDROLASES SUPERFAMILY PROTEIN"/>
    <property type="match status" value="1"/>
</dbReference>
<dbReference type="Pfam" id="PF00561">
    <property type="entry name" value="Abhydrolase_1"/>
    <property type="match status" value="1"/>
</dbReference>
<dbReference type="PRINTS" id="PR00412">
    <property type="entry name" value="EPOXHYDRLASE"/>
</dbReference>
<proteinExistence type="predicted"/>
<evidence type="ECO:0000259" key="1">
    <source>
        <dbReference type="Pfam" id="PF00561"/>
    </source>
</evidence>
<name>A0A848KBI1_9NOCA</name>
<organism evidence="2 3">
    <name type="scientific">Antrihabitans stalactiti</name>
    <dbReference type="NCBI Taxonomy" id="2584121"/>
    <lineage>
        <taxon>Bacteria</taxon>
        <taxon>Bacillati</taxon>
        <taxon>Actinomycetota</taxon>
        <taxon>Actinomycetes</taxon>
        <taxon>Mycobacteriales</taxon>
        <taxon>Nocardiaceae</taxon>
        <taxon>Antrihabitans</taxon>
    </lineage>
</organism>
<reference evidence="2 3" key="2">
    <citation type="submission" date="2020-06" db="EMBL/GenBank/DDBJ databases">
        <title>Antribacter stalactiti gen. nov., sp. nov., a new member of the family Nacardiaceae isolated from a cave.</title>
        <authorList>
            <person name="Kim I.S."/>
        </authorList>
    </citation>
    <scope>NUCLEOTIDE SEQUENCE [LARGE SCALE GENOMIC DNA]</scope>
    <source>
        <strain evidence="2 3">YC2-7</strain>
    </source>
</reference>
<dbReference type="GO" id="GO:0016787">
    <property type="term" value="F:hydrolase activity"/>
    <property type="evidence" value="ECO:0007669"/>
    <property type="project" value="UniProtKB-KW"/>
</dbReference>
<dbReference type="PANTHER" id="PTHR46438:SF11">
    <property type="entry name" value="LIPASE-RELATED"/>
    <property type="match status" value="1"/>
</dbReference>
<comment type="caution">
    <text evidence="2">The sequence shown here is derived from an EMBL/GenBank/DDBJ whole genome shotgun (WGS) entry which is preliminary data.</text>
</comment>
<dbReference type="RefSeq" id="WP_169586751.1">
    <property type="nucleotide sequence ID" value="NZ_VCQU01000003.1"/>
</dbReference>
<accession>A0A848KBI1</accession>
<protein>
    <submittedName>
        <fullName evidence="2">Alpha/beta hydrolase</fullName>
    </submittedName>
</protein>
<dbReference type="SUPFAM" id="SSF53474">
    <property type="entry name" value="alpha/beta-Hydrolases"/>
    <property type="match status" value="1"/>
</dbReference>
<keyword evidence="3" id="KW-1185">Reference proteome</keyword>
<evidence type="ECO:0000313" key="3">
    <source>
        <dbReference type="Proteomes" id="UP000535543"/>
    </source>
</evidence>
<dbReference type="Proteomes" id="UP000535543">
    <property type="component" value="Unassembled WGS sequence"/>
</dbReference>
<sequence length="272" mass="29768">MNNTFSFSGDTLVAPADDVLVHYRRAGQGQPLLLLHGSGSSLDGMAALTAQLSSSYDVISVDLPGFARTGPRPDGDYRVATYVTTLVGFLDALGIERVTVVGNSFGGNLAWNLALDHPDRVDRLVLINATGYPDKTLPIGMQLMRLPVLRTLIRLWMPRQMIAKNLEKTVGPTSTIVDDAMVDRAYRLMNLPGNRAAFVDFVNTEQRDRSGEIRRITAPTLILRSASIDGQYFGRDIAGSEEAVHPNGGHLLPEEEPTWVAQNITEFLPSQH</sequence>